<evidence type="ECO:0000313" key="2">
    <source>
        <dbReference type="EMBL" id="GFR87144.1"/>
    </source>
</evidence>
<dbReference type="Proteomes" id="UP000762676">
    <property type="component" value="Unassembled WGS sequence"/>
</dbReference>
<evidence type="ECO:0000256" key="1">
    <source>
        <dbReference type="SAM" id="SignalP"/>
    </source>
</evidence>
<name>A0AAV4GPC6_9GAST</name>
<feature type="signal peptide" evidence="1">
    <location>
        <begin position="1"/>
        <end position="28"/>
    </location>
</feature>
<keyword evidence="1" id="KW-0732">Signal</keyword>
<dbReference type="Gene3D" id="3.60.10.10">
    <property type="entry name" value="Endonuclease/exonuclease/phosphatase"/>
    <property type="match status" value="1"/>
</dbReference>
<reference evidence="2 3" key="1">
    <citation type="journal article" date="2021" name="Elife">
        <title>Chloroplast acquisition without the gene transfer in kleptoplastic sea slugs, Plakobranchus ocellatus.</title>
        <authorList>
            <person name="Maeda T."/>
            <person name="Takahashi S."/>
            <person name="Yoshida T."/>
            <person name="Shimamura S."/>
            <person name="Takaki Y."/>
            <person name="Nagai Y."/>
            <person name="Toyoda A."/>
            <person name="Suzuki Y."/>
            <person name="Arimoto A."/>
            <person name="Ishii H."/>
            <person name="Satoh N."/>
            <person name="Nishiyama T."/>
            <person name="Hasebe M."/>
            <person name="Maruyama T."/>
            <person name="Minagawa J."/>
            <person name="Obokata J."/>
            <person name="Shigenobu S."/>
        </authorList>
    </citation>
    <scope>NUCLEOTIDE SEQUENCE [LARGE SCALE GENOMIC DNA]</scope>
</reference>
<comment type="caution">
    <text evidence="2">The sequence shown here is derived from an EMBL/GenBank/DDBJ whole genome shotgun (WGS) entry which is preliminary data.</text>
</comment>
<gene>
    <name evidence="2" type="ORF">ElyMa_000739000</name>
</gene>
<dbReference type="AlphaFoldDB" id="A0AAV4GPC6"/>
<dbReference type="EMBL" id="BMAT01001502">
    <property type="protein sequence ID" value="GFR87144.1"/>
    <property type="molecule type" value="Genomic_DNA"/>
</dbReference>
<feature type="chain" id="PRO_5043943615" description="Endonuclease/exonuclease/phosphatase domain-containing protein" evidence="1">
    <location>
        <begin position="29"/>
        <end position="217"/>
    </location>
</feature>
<sequence length="217" mass="24814">MSGQKHPNKASLVALLLFVSSFLDLSTADTCRTLTTFNGGLTPRISNYGYRREVQPFALLDEESDIMCLQEFWFQEDIDYTLSKVSHKFKYHFSPLHSSLNVFNNAKRERLIPEAPCSIGDSAYFSFRIKDFGTVLCSHFSALFPVYFEYDDLGFSDYKQQQLAEMAVIHNKFASRDHVIMGDFNTGPRVETANSPDKVLVGEVPDNYQIWLDNGYK</sequence>
<evidence type="ECO:0000313" key="3">
    <source>
        <dbReference type="Proteomes" id="UP000762676"/>
    </source>
</evidence>
<keyword evidence="3" id="KW-1185">Reference proteome</keyword>
<proteinExistence type="predicted"/>
<protein>
    <recommendedName>
        <fullName evidence="4">Endonuclease/exonuclease/phosphatase domain-containing protein</fullName>
    </recommendedName>
</protein>
<evidence type="ECO:0008006" key="4">
    <source>
        <dbReference type="Google" id="ProtNLM"/>
    </source>
</evidence>
<accession>A0AAV4GPC6</accession>
<organism evidence="2 3">
    <name type="scientific">Elysia marginata</name>
    <dbReference type="NCBI Taxonomy" id="1093978"/>
    <lineage>
        <taxon>Eukaryota</taxon>
        <taxon>Metazoa</taxon>
        <taxon>Spiralia</taxon>
        <taxon>Lophotrochozoa</taxon>
        <taxon>Mollusca</taxon>
        <taxon>Gastropoda</taxon>
        <taxon>Heterobranchia</taxon>
        <taxon>Euthyneura</taxon>
        <taxon>Panpulmonata</taxon>
        <taxon>Sacoglossa</taxon>
        <taxon>Placobranchoidea</taxon>
        <taxon>Plakobranchidae</taxon>
        <taxon>Elysia</taxon>
    </lineage>
</organism>
<dbReference type="SUPFAM" id="SSF56219">
    <property type="entry name" value="DNase I-like"/>
    <property type="match status" value="1"/>
</dbReference>
<dbReference type="InterPro" id="IPR036691">
    <property type="entry name" value="Endo/exonu/phosph_ase_sf"/>
</dbReference>